<evidence type="ECO:0000256" key="1">
    <source>
        <dbReference type="ARBA" id="ARBA00005945"/>
    </source>
</evidence>
<keyword evidence="4" id="KW-0653">Protein transport</keyword>
<dbReference type="CDD" id="cd07394">
    <property type="entry name" value="MPP_Vps29"/>
    <property type="match status" value="1"/>
</dbReference>
<keyword evidence="3" id="KW-0813">Transport</keyword>
<dbReference type="GO" id="GO:0031410">
    <property type="term" value="C:cytoplasmic vesicle"/>
    <property type="evidence" value="ECO:0007669"/>
    <property type="project" value="UniProtKB-ARBA"/>
</dbReference>
<dbReference type="InterPro" id="IPR000979">
    <property type="entry name" value="Phosphodiesterase_MJ0936/Vps29"/>
</dbReference>
<dbReference type="EMBL" id="JALJOR010000007">
    <property type="protein sequence ID" value="KAK9814081.1"/>
    <property type="molecule type" value="Genomic_DNA"/>
</dbReference>
<dbReference type="GO" id="GO:0042147">
    <property type="term" value="P:retrograde transport, endosome to Golgi"/>
    <property type="evidence" value="ECO:0007669"/>
    <property type="project" value="InterPro"/>
</dbReference>
<dbReference type="SUPFAM" id="SSF56300">
    <property type="entry name" value="Metallo-dependent phosphatases"/>
    <property type="match status" value="1"/>
</dbReference>
<evidence type="ECO:0000313" key="8">
    <source>
        <dbReference type="Proteomes" id="UP001489004"/>
    </source>
</evidence>
<accession>A0AAW1Q093</accession>
<dbReference type="GO" id="GO:0030904">
    <property type="term" value="C:retromer complex"/>
    <property type="evidence" value="ECO:0007669"/>
    <property type="project" value="InterPro"/>
</dbReference>
<dbReference type="GO" id="GO:0015031">
    <property type="term" value="P:protein transport"/>
    <property type="evidence" value="ECO:0007669"/>
    <property type="project" value="UniProtKB-KW"/>
</dbReference>
<dbReference type="Proteomes" id="UP001489004">
    <property type="component" value="Unassembled WGS sequence"/>
</dbReference>
<organism evidence="7 8">
    <name type="scientific">[Myrmecia] bisecta</name>
    <dbReference type="NCBI Taxonomy" id="41462"/>
    <lineage>
        <taxon>Eukaryota</taxon>
        <taxon>Viridiplantae</taxon>
        <taxon>Chlorophyta</taxon>
        <taxon>core chlorophytes</taxon>
        <taxon>Trebouxiophyceae</taxon>
        <taxon>Trebouxiales</taxon>
        <taxon>Trebouxiaceae</taxon>
        <taxon>Myrmecia</taxon>
    </lineage>
</organism>
<dbReference type="FunFam" id="3.60.21.10:FF:000015">
    <property type="entry name" value="Vacuolar protein sorting-associated protein 29"/>
    <property type="match status" value="1"/>
</dbReference>
<dbReference type="InterPro" id="IPR029052">
    <property type="entry name" value="Metallo-depent_PP-like"/>
</dbReference>
<evidence type="ECO:0000256" key="2">
    <source>
        <dbReference type="ARBA" id="ARBA00017767"/>
    </source>
</evidence>
<feature type="domain" description="Calcineurin-like phosphoesterase" evidence="6">
    <location>
        <begin position="4"/>
        <end position="157"/>
    </location>
</feature>
<evidence type="ECO:0000313" key="7">
    <source>
        <dbReference type="EMBL" id="KAK9814081.1"/>
    </source>
</evidence>
<dbReference type="InterPro" id="IPR028661">
    <property type="entry name" value="Vps29"/>
</dbReference>
<dbReference type="GO" id="GO:0005829">
    <property type="term" value="C:cytosol"/>
    <property type="evidence" value="ECO:0007669"/>
    <property type="project" value="GOC"/>
</dbReference>
<gene>
    <name evidence="7" type="ORF">WJX72_000370</name>
</gene>
<evidence type="ECO:0000256" key="3">
    <source>
        <dbReference type="ARBA" id="ARBA00022448"/>
    </source>
</evidence>
<reference evidence="7 8" key="1">
    <citation type="journal article" date="2024" name="Nat. Commun.">
        <title>Phylogenomics reveals the evolutionary origins of lichenization in chlorophyte algae.</title>
        <authorList>
            <person name="Puginier C."/>
            <person name="Libourel C."/>
            <person name="Otte J."/>
            <person name="Skaloud P."/>
            <person name="Haon M."/>
            <person name="Grisel S."/>
            <person name="Petersen M."/>
            <person name="Berrin J.G."/>
            <person name="Delaux P.M."/>
            <person name="Dal Grande F."/>
            <person name="Keller J."/>
        </authorList>
    </citation>
    <scope>NUCLEOTIDE SEQUENCE [LARGE SCALE GENOMIC DNA]</scope>
    <source>
        <strain evidence="7 8">SAG 2043</strain>
    </source>
</reference>
<dbReference type="InterPro" id="IPR024654">
    <property type="entry name" value="Calcineurin-like_PHP_lpxH"/>
</dbReference>
<comment type="similarity">
    <text evidence="1 5">Belongs to the VPS29 family.</text>
</comment>
<proteinExistence type="inferred from homology"/>
<evidence type="ECO:0000256" key="5">
    <source>
        <dbReference type="RuleBase" id="RU362040"/>
    </source>
</evidence>
<protein>
    <recommendedName>
        <fullName evidence="2 5">Vacuolar protein sorting-associated protein 29</fullName>
    </recommendedName>
</protein>
<dbReference type="PANTHER" id="PTHR11124">
    <property type="entry name" value="VACUOLAR SORTING PROTEIN VPS29"/>
    <property type="match status" value="1"/>
</dbReference>
<dbReference type="NCBIfam" id="TIGR00040">
    <property type="entry name" value="yfcE"/>
    <property type="match status" value="1"/>
</dbReference>
<dbReference type="Gene3D" id="3.60.21.10">
    <property type="match status" value="1"/>
</dbReference>
<evidence type="ECO:0000256" key="4">
    <source>
        <dbReference type="ARBA" id="ARBA00022927"/>
    </source>
</evidence>
<evidence type="ECO:0000259" key="6">
    <source>
        <dbReference type="Pfam" id="PF12850"/>
    </source>
</evidence>
<sequence>MVLVLCLGDLHVPYRAIDLPAKFKALLVPGKIHHVLCPGNLCTKETLDYLRTVCTDVRVTKGDFDDNPRFPEDEVLKIGDFRVGVCHGHQVVPWGDMEALAILQRKLDVDILVTGHTHEFKACKYQDRFMINPGSATGAFSNLARDVKPSFVLMDIDGAKATVYVYELNNDDDDVKVDKVEFQLTKDAEAL</sequence>
<name>A0AAW1Q093_9CHLO</name>
<dbReference type="Pfam" id="PF12850">
    <property type="entry name" value="Metallophos_2"/>
    <property type="match status" value="1"/>
</dbReference>
<dbReference type="AlphaFoldDB" id="A0AAW1Q093"/>
<keyword evidence="8" id="KW-1185">Reference proteome</keyword>
<comment type="caution">
    <text evidence="7">The sequence shown here is derived from an EMBL/GenBank/DDBJ whole genome shotgun (WGS) entry which is preliminary data.</text>
</comment>